<evidence type="ECO:0000259" key="5">
    <source>
        <dbReference type="PROSITE" id="PS51379"/>
    </source>
</evidence>
<dbReference type="SUPFAM" id="SSF51905">
    <property type="entry name" value="FAD/NAD(P)-binding domain"/>
    <property type="match status" value="1"/>
</dbReference>
<evidence type="ECO:0000256" key="3">
    <source>
        <dbReference type="ARBA" id="ARBA00022827"/>
    </source>
</evidence>
<evidence type="ECO:0000313" key="7">
    <source>
        <dbReference type="Proteomes" id="UP000500938"/>
    </source>
</evidence>
<keyword evidence="7" id="KW-1185">Reference proteome</keyword>
<organism evidence="6 7">
    <name type="scientific">Gemmatimonas groenlandica</name>
    <dbReference type="NCBI Taxonomy" id="2732249"/>
    <lineage>
        <taxon>Bacteria</taxon>
        <taxon>Pseudomonadati</taxon>
        <taxon>Gemmatimonadota</taxon>
        <taxon>Gemmatimonadia</taxon>
        <taxon>Gemmatimonadales</taxon>
        <taxon>Gemmatimonadaceae</taxon>
        <taxon>Gemmatimonas</taxon>
    </lineage>
</organism>
<evidence type="ECO:0000256" key="2">
    <source>
        <dbReference type="ARBA" id="ARBA00022630"/>
    </source>
</evidence>
<evidence type="ECO:0000256" key="4">
    <source>
        <dbReference type="ARBA" id="ARBA00023002"/>
    </source>
</evidence>
<dbReference type="EMBL" id="CP053085">
    <property type="protein sequence ID" value="QJR36996.1"/>
    <property type="molecule type" value="Genomic_DNA"/>
</dbReference>
<dbReference type="KEGG" id="ggr:HKW67_16455"/>
<dbReference type="RefSeq" id="WP_171226429.1">
    <property type="nucleotide sequence ID" value="NZ_CP053085.1"/>
</dbReference>
<dbReference type="Pfam" id="PF00732">
    <property type="entry name" value="GMC_oxred_N"/>
    <property type="match status" value="1"/>
</dbReference>
<dbReference type="PANTHER" id="PTHR46056:SF12">
    <property type="entry name" value="LONG-CHAIN-ALCOHOL OXIDASE"/>
    <property type="match status" value="1"/>
</dbReference>
<dbReference type="PANTHER" id="PTHR46056">
    <property type="entry name" value="LONG-CHAIN-ALCOHOL OXIDASE"/>
    <property type="match status" value="1"/>
</dbReference>
<dbReference type="GO" id="GO:0016614">
    <property type="term" value="F:oxidoreductase activity, acting on CH-OH group of donors"/>
    <property type="evidence" value="ECO:0007669"/>
    <property type="project" value="InterPro"/>
</dbReference>
<dbReference type="AlphaFoldDB" id="A0A6M4IU32"/>
<feature type="domain" description="4Fe-4S ferredoxin-type" evidence="5">
    <location>
        <begin position="351"/>
        <end position="380"/>
    </location>
</feature>
<dbReference type="InterPro" id="IPR036188">
    <property type="entry name" value="FAD/NAD-bd_sf"/>
</dbReference>
<dbReference type="Gene3D" id="3.50.50.60">
    <property type="entry name" value="FAD/NAD(P)-binding domain"/>
    <property type="match status" value="2"/>
</dbReference>
<dbReference type="Pfam" id="PF00890">
    <property type="entry name" value="FAD_binding_2"/>
    <property type="match status" value="1"/>
</dbReference>
<dbReference type="PROSITE" id="PS00624">
    <property type="entry name" value="GMC_OXRED_2"/>
    <property type="match status" value="1"/>
</dbReference>
<dbReference type="InterPro" id="IPR017896">
    <property type="entry name" value="4Fe4S_Fe-S-bd"/>
</dbReference>
<dbReference type="PROSITE" id="PS51379">
    <property type="entry name" value="4FE4S_FER_2"/>
    <property type="match status" value="1"/>
</dbReference>
<evidence type="ECO:0000313" key="6">
    <source>
        <dbReference type="EMBL" id="QJR36996.1"/>
    </source>
</evidence>
<keyword evidence="3" id="KW-0274">FAD</keyword>
<name>A0A6M4IU32_9BACT</name>
<reference evidence="6 7" key="1">
    <citation type="submission" date="2020-05" db="EMBL/GenBank/DDBJ databases">
        <title>Complete genome sequence of Gemmatimonas greenlandica TET16.</title>
        <authorList>
            <person name="Zeng Y."/>
        </authorList>
    </citation>
    <scope>NUCLEOTIDE SEQUENCE [LARGE SCALE GENOMIC DNA]</scope>
    <source>
        <strain evidence="6 7">TET16</strain>
    </source>
</reference>
<keyword evidence="2" id="KW-0285">Flavoprotein</keyword>
<comment type="similarity">
    <text evidence="1">Belongs to the GMC oxidoreductase family.</text>
</comment>
<evidence type="ECO:0000256" key="1">
    <source>
        <dbReference type="ARBA" id="ARBA00010790"/>
    </source>
</evidence>
<keyword evidence="4" id="KW-0560">Oxidoreductase</keyword>
<protein>
    <submittedName>
        <fullName evidence="6">GMC family oxidoreductase</fullName>
    </submittedName>
</protein>
<dbReference type="InterPro" id="IPR000172">
    <property type="entry name" value="GMC_OxRdtase_N"/>
</dbReference>
<proteinExistence type="inferred from homology"/>
<sequence>MTAAAVSSEIRTPPRVVLPHLSRAQRESLAALAPCVLRGAPPGTEPASEFVARCDARLELLPAHRRAQLGLALDVLGGRTSVLLAIGKATRFASLAENDQARCFDRWLNSALAPLRSASHSVRRLLLAVHYARPEVTEAIGYAGPMHLRSPRVSWEGPMVGISRADEPVARGEISLPTIIAPAPLPRGVIPAVAMRADLHRTADVVVIGTGAGGAVTAARLAEAGFSVVVLESGAYRTRADFDEREAELTEQLYADGALRTTDDASVALVQGNTVGGSTTVNWMIMLRTPDFVLDQWASESGVYGMTPREMSAVFERVEREVHASAVPEDAHSANNRILLDGARSLGWKVSTAQINATNCVRCGFCGVGCRHDAKQSTLVTFVPRALTAGATLHADTHVDRIEVRERDTGAGTPPLKRVHATVRDPYSGRPARALTIDAPIVVVAGGAIGTPALLQRSGLGGGGVGQWLRLHPTTAVWGRYDHEIVTSTGIPLTTMCDEHLRWRGTDFGFWIETPPMHPSFTAAAMPGFGRSHRELMSSFNQLGVLIGLTRDGAERSRSSGRVRVNRRGETSIEYALTREDQRRVRASLSATAQLHFAAGAREVGTMHSTPIVVRAAADVARLEEGSVGPNRIGLFSAHVNGTCRMGTDPSTSGATPEGERHGVRGLYISDGSLLPTALGVNPQETIMAVATVLAERMAMRHAGVTRN</sequence>
<dbReference type="Pfam" id="PF05199">
    <property type="entry name" value="GMC_oxred_C"/>
    <property type="match status" value="1"/>
</dbReference>
<dbReference type="GO" id="GO:0050660">
    <property type="term" value="F:flavin adenine dinucleotide binding"/>
    <property type="evidence" value="ECO:0007669"/>
    <property type="project" value="InterPro"/>
</dbReference>
<accession>A0A6M4IU32</accession>
<dbReference type="Proteomes" id="UP000500938">
    <property type="component" value="Chromosome"/>
</dbReference>
<dbReference type="InterPro" id="IPR003953">
    <property type="entry name" value="FAD-dep_OxRdtase_2_FAD-bd"/>
</dbReference>
<dbReference type="InterPro" id="IPR007867">
    <property type="entry name" value="GMC_OxRtase_C"/>
</dbReference>
<gene>
    <name evidence="6" type="ORF">HKW67_16455</name>
</gene>